<evidence type="ECO:0000259" key="3">
    <source>
        <dbReference type="Pfam" id="PF10348"/>
    </source>
</evidence>
<keyword evidence="2" id="KW-0732">Signal</keyword>
<dbReference type="AlphaFoldDB" id="A0A0D2F672"/>
<proteinExistence type="predicted"/>
<sequence length="470" mass="52273">MSMRMHRRYNVVAALLPILWLVAGHGDDEAHKAGMTEVDMTESVGIKNTTHNSLHNKASYAALSEQSTMILAHAVVMVIAWGFLLPIGVMFSIARSRLTLAVHSIFFLLNALGVLFGTVYNINTPDLYENNAHHATGWVATCIISVQLLISLLSINPGRKKKTRLLVAEREPFLPLPMANIPINRGNHIFNGLAHFIKGGIFFWYGLLTLGRWMGCFAEYGWAWNVRPSNTIPSAEFVESFVIFIYGSTNVFLEHLAAWGATWTAQDLEHVSISVMFFGGGLCGILIESKTIRKWLTTTMGSIPIGEHVRNSQDLELRTPPKVYNSSINPIPALIIFLLGIMMSSHHQSSMVSTAVHKQWGMLLAGFSVMRMVTYTIMYISPPTSIYPSRPPSELVSSFCLMSGGIVFMASTKDIVLWMEAKNLMAMFLFTITSGLTAFIMAYEILVISLKGWATRREIQRSSKSRVFGS</sequence>
<feature type="transmembrane region" description="Helical" evidence="1">
    <location>
        <begin position="70"/>
        <end position="93"/>
    </location>
</feature>
<evidence type="ECO:0000256" key="2">
    <source>
        <dbReference type="SAM" id="SignalP"/>
    </source>
</evidence>
<dbReference type="Pfam" id="PF10355">
    <property type="entry name" value="Ytp1"/>
    <property type="match status" value="1"/>
</dbReference>
<dbReference type="Proteomes" id="UP000054342">
    <property type="component" value="Unassembled WGS sequence"/>
</dbReference>
<feature type="transmembrane region" description="Helical" evidence="1">
    <location>
        <begin position="424"/>
        <end position="447"/>
    </location>
</feature>
<dbReference type="GeneID" id="25329585"/>
<evidence type="ECO:0000256" key="1">
    <source>
        <dbReference type="SAM" id="Phobius"/>
    </source>
</evidence>
<reference evidence="5 6" key="1">
    <citation type="submission" date="2015-01" db="EMBL/GenBank/DDBJ databases">
        <title>The Genome Sequence of Exophiala xenobiotica CBS118157.</title>
        <authorList>
            <consortium name="The Broad Institute Genomics Platform"/>
            <person name="Cuomo C."/>
            <person name="de Hoog S."/>
            <person name="Gorbushina A."/>
            <person name="Stielow B."/>
            <person name="Teixiera M."/>
            <person name="Abouelleil A."/>
            <person name="Chapman S.B."/>
            <person name="Priest M."/>
            <person name="Young S.K."/>
            <person name="Wortman J."/>
            <person name="Nusbaum C."/>
            <person name="Birren B."/>
        </authorList>
    </citation>
    <scope>NUCLEOTIDE SEQUENCE [LARGE SCALE GENOMIC DNA]</scope>
    <source>
        <strain evidence="5 6">CBS 118157</strain>
    </source>
</reference>
<dbReference type="RefSeq" id="XP_013315978.1">
    <property type="nucleotide sequence ID" value="XM_013460524.1"/>
</dbReference>
<keyword evidence="6" id="KW-1185">Reference proteome</keyword>
<dbReference type="OrthoDB" id="4005299at2759"/>
<dbReference type="PANTHER" id="PTHR31685:SF3">
    <property type="entry name" value="INTEGRAL MEMBRANE PROTEIN (AFU_ORTHOLOGUE AFUA_6G12730)"/>
    <property type="match status" value="1"/>
</dbReference>
<keyword evidence="1" id="KW-0812">Transmembrane</keyword>
<keyword evidence="1" id="KW-1133">Transmembrane helix</keyword>
<evidence type="ECO:0000313" key="5">
    <source>
        <dbReference type="EMBL" id="KIW55394.1"/>
    </source>
</evidence>
<feature type="transmembrane region" description="Helical" evidence="1">
    <location>
        <begin position="270"/>
        <end position="287"/>
    </location>
</feature>
<dbReference type="InterPro" id="IPR018825">
    <property type="entry name" value="DUF2427"/>
</dbReference>
<dbReference type="Pfam" id="PF10348">
    <property type="entry name" value="DUF2427"/>
    <property type="match status" value="1"/>
</dbReference>
<dbReference type="EMBL" id="KN847320">
    <property type="protein sequence ID" value="KIW55394.1"/>
    <property type="molecule type" value="Genomic_DNA"/>
</dbReference>
<protein>
    <recommendedName>
        <fullName evidence="7">Protein YTP1-like C-terminal domain-containing protein</fullName>
    </recommendedName>
</protein>
<feature type="transmembrane region" description="Helical" evidence="1">
    <location>
        <begin position="100"/>
        <end position="123"/>
    </location>
</feature>
<dbReference type="STRING" id="348802.A0A0D2F672"/>
<organism evidence="5 6">
    <name type="scientific">Exophiala xenobiotica</name>
    <dbReference type="NCBI Taxonomy" id="348802"/>
    <lineage>
        <taxon>Eukaryota</taxon>
        <taxon>Fungi</taxon>
        <taxon>Dikarya</taxon>
        <taxon>Ascomycota</taxon>
        <taxon>Pezizomycotina</taxon>
        <taxon>Eurotiomycetes</taxon>
        <taxon>Chaetothyriomycetidae</taxon>
        <taxon>Chaetothyriales</taxon>
        <taxon>Herpotrichiellaceae</taxon>
        <taxon>Exophiala</taxon>
    </lineage>
</organism>
<accession>A0A0D2F672</accession>
<dbReference type="HOGENOM" id="CLU_012543_1_0_1"/>
<keyword evidence="1" id="KW-0472">Membrane</keyword>
<evidence type="ECO:0000313" key="6">
    <source>
        <dbReference type="Proteomes" id="UP000054342"/>
    </source>
</evidence>
<feature type="signal peptide" evidence="2">
    <location>
        <begin position="1"/>
        <end position="26"/>
    </location>
</feature>
<feature type="transmembrane region" description="Helical" evidence="1">
    <location>
        <begin position="135"/>
        <end position="155"/>
    </location>
</feature>
<dbReference type="PANTHER" id="PTHR31685">
    <property type="entry name" value="INTEGRAL MEMBRANE PROTEIN (AFU_ORTHOLOGUE AFUA_6G12730)-RELATED"/>
    <property type="match status" value="1"/>
</dbReference>
<dbReference type="InterPro" id="IPR018827">
    <property type="entry name" value="YTP1_C"/>
</dbReference>
<feature type="chain" id="PRO_5002241689" description="Protein YTP1-like C-terminal domain-containing protein" evidence="2">
    <location>
        <begin position="27"/>
        <end position="470"/>
    </location>
</feature>
<feature type="domain" description="Protein YTP1-like C-terminal" evidence="4">
    <location>
        <begin position="183"/>
        <end position="451"/>
    </location>
</feature>
<evidence type="ECO:0008006" key="7">
    <source>
        <dbReference type="Google" id="ProtNLM"/>
    </source>
</evidence>
<feature type="transmembrane region" description="Helical" evidence="1">
    <location>
        <begin position="360"/>
        <end position="381"/>
    </location>
</feature>
<feature type="transmembrane region" description="Helical" evidence="1">
    <location>
        <begin position="328"/>
        <end position="348"/>
    </location>
</feature>
<evidence type="ECO:0000259" key="4">
    <source>
        <dbReference type="Pfam" id="PF10355"/>
    </source>
</evidence>
<name>A0A0D2F672_9EURO</name>
<feature type="transmembrane region" description="Helical" evidence="1">
    <location>
        <begin position="393"/>
        <end position="412"/>
    </location>
</feature>
<gene>
    <name evidence="5" type="ORF">PV05_07677</name>
</gene>
<feature type="domain" description="DUF2427" evidence="3">
    <location>
        <begin position="57"/>
        <end position="153"/>
    </location>
</feature>